<evidence type="ECO:0000256" key="1">
    <source>
        <dbReference type="ARBA" id="ARBA00004167"/>
    </source>
</evidence>
<comment type="similarity">
    <text evidence="2">Belongs to the LemA family.</text>
</comment>
<comment type="subcellular location">
    <subcellularLocation>
        <location evidence="1">Membrane</location>
        <topology evidence="1">Single-pass membrane protein</topology>
    </subcellularLocation>
</comment>
<evidence type="ECO:0000313" key="8">
    <source>
        <dbReference type="Proteomes" id="UP000403266"/>
    </source>
</evidence>
<name>A0A5N7MW02_9HYPH</name>
<dbReference type="PANTHER" id="PTHR34478:SF2">
    <property type="entry name" value="MEMBRANE PROTEIN"/>
    <property type="match status" value="1"/>
</dbReference>
<dbReference type="InterPro" id="IPR007156">
    <property type="entry name" value="MamQ_LemA"/>
</dbReference>
<dbReference type="RefSeq" id="WP_152718320.1">
    <property type="nucleotide sequence ID" value="NZ_VOSJ01000593.1"/>
</dbReference>
<evidence type="ECO:0000313" key="7">
    <source>
        <dbReference type="EMBL" id="MPR31132.1"/>
    </source>
</evidence>
<sequence length="229" mass="25588">MAQVGNQTVPRPDKASDRDIGESSGPARPEEILLTRLVRWSFAVGLALTVAACGHGQVPALKERAQQAWTEVQNQYRQRAEGVPALVEAVRRQAPGEREVLHEVIAARDEVVAILNADGFIAEPERFRHYVEAQRRLSAALGNLYETIERYPELTGDTRFAAHLTEFQRLEDRIVVARSDLISAVRAHNQELRRAFPDGWVAAIFNPDAKPLTAFAQAQLERPPVRSQQ</sequence>
<dbReference type="PANTHER" id="PTHR34478">
    <property type="entry name" value="PROTEIN LEMA"/>
    <property type="match status" value="1"/>
</dbReference>
<keyword evidence="4" id="KW-1133">Transmembrane helix</keyword>
<feature type="compositionally biased region" description="Basic and acidic residues" evidence="6">
    <location>
        <begin position="11"/>
        <end position="21"/>
    </location>
</feature>
<evidence type="ECO:0000256" key="4">
    <source>
        <dbReference type="ARBA" id="ARBA00022989"/>
    </source>
</evidence>
<protein>
    <submittedName>
        <fullName evidence="7">LemA family protein</fullName>
    </submittedName>
</protein>
<comment type="caution">
    <text evidence="7">The sequence shown here is derived from an EMBL/GenBank/DDBJ whole genome shotgun (WGS) entry which is preliminary data.</text>
</comment>
<dbReference type="SUPFAM" id="SSF140478">
    <property type="entry name" value="LemA-like"/>
    <property type="match status" value="1"/>
</dbReference>
<evidence type="ECO:0000256" key="2">
    <source>
        <dbReference type="ARBA" id="ARBA00008854"/>
    </source>
</evidence>
<accession>A0A5N7MW02</accession>
<evidence type="ECO:0000256" key="5">
    <source>
        <dbReference type="ARBA" id="ARBA00023136"/>
    </source>
</evidence>
<dbReference type="AlphaFoldDB" id="A0A5N7MW02"/>
<proteinExistence type="inferred from homology"/>
<evidence type="ECO:0000256" key="6">
    <source>
        <dbReference type="SAM" id="MobiDB-lite"/>
    </source>
</evidence>
<dbReference type="EMBL" id="VOSK01000551">
    <property type="protein sequence ID" value="MPR31132.1"/>
    <property type="molecule type" value="Genomic_DNA"/>
</dbReference>
<dbReference type="Gene3D" id="1.20.1440.20">
    <property type="entry name" value="LemA-like domain"/>
    <property type="match status" value="1"/>
</dbReference>
<reference evidence="7 8" key="1">
    <citation type="journal article" date="2019" name="Syst. Appl. Microbiol.">
        <title>Microvirga tunisiensis sp. nov., a root nodule symbiotic bacterium isolated from Lupinus micranthus and L. luteus grown in Northern Tunisia.</title>
        <authorList>
            <person name="Msaddak A."/>
            <person name="Rejili M."/>
            <person name="Duran D."/>
            <person name="Mars M."/>
            <person name="Palacios J.M."/>
            <person name="Ruiz-Argueso T."/>
            <person name="Rey L."/>
            <person name="Imperial J."/>
        </authorList>
    </citation>
    <scope>NUCLEOTIDE SEQUENCE [LARGE SCALE GENOMIC DNA]</scope>
    <source>
        <strain evidence="7 8">Lmie10</strain>
    </source>
</reference>
<organism evidence="7 8">
    <name type="scientific">Microvirga tunisiensis</name>
    <dbReference type="NCBI Taxonomy" id="2108360"/>
    <lineage>
        <taxon>Bacteria</taxon>
        <taxon>Pseudomonadati</taxon>
        <taxon>Pseudomonadota</taxon>
        <taxon>Alphaproteobacteria</taxon>
        <taxon>Hyphomicrobiales</taxon>
        <taxon>Methylobacteriaceae</taxon>
        <taxon>Microvirga</taxon>
    </lineage>
</organism>
<dbReference type="InterPro" id="IPR023353">
    <property type="entry name" value="LemA-like_dom_sf"/>
</dbReference>
<keyword evidence="3" id="KW-0812">Transmembrane</keyword>
<feature type="region of interest" description="Disordered" evidence="6">
    <location>
        <begin position="1"/>
        <end position="26"/>
    </location>
</feature>
<dbReference type="Pfam" id="PF04011">
    <property type="entry name" value="LemA"/>
    <property type="match status" value="1"/>
</dbReference>
<gene>
    <name evidence="7" type="ORF">FS320_41080</name>
</gene>
<evidence type="ECO:0000256" key="3">
    <source>
        <dbReference type="ARBA" id="ARBA00022692"/>
    </source>
</evidence>
<dbReference type="Proteomes" id="UP000403266">
    <property type="component" value="Unassembled WGS sequence"/>
</dbReference>
<dbReference type="OrthoDB" id="8017835at2"/>
<keyword evidence="5" id="KW-0472">Membrane</keyword>
<keyword evidence="8" id="KW-1185">Reference proteome</keyword>
<dbReference type="GO" id="GO:0016020">
    <property type="term" value="C:membrane"/>
    <property type="evidence" value="ECO:0007669"/>
    <property type="project" value="UniProtKB-SubCell"/>
</dbReference>